<dbReference type="PANTHER" id="PTHR28038:SF1">
    <property type="entry name" value="ADL329WP"/>
    <property type="match status" value="1"/>
</dbReference>
<evidence type="ECO:0000313" key="7">
    <source>
        <dbReference type="Proteomes" id="UP001274830"/>
    </source>
</evidence>
<dbReference type="AlphaFoldDB" id="A0AAE0WMD9"/>
<organism evidence="6 7">
    <name type="scientific">Recurvomyces mirabilis</name>
    <dbReference type="NCBI Taxonomy" id="574656"/>
    <lineage>
        <taxon>Eukaryota</taxon>
        <taxon>Fungi</taxon>
        <taxon>Dikarya</taxon>
        <taxon>Ascomycota</taxon>
        <taxon>Pezizomycotina</taxon>
        <taxon>Dothideomycetes</taxon>
        <taxon>Dothideomycetidae</taxon>
        <taxon>Mycosphaerellales</taxon>
        <taxon>Teratosphaeriaceae</taxon>
        <taxon>Recurvomyces</taxon>
    </lineage>
</organism>
<evidence type="ECO:0000256" key="5">
    <source>
        <dbReference type="SAM" id="MobiDB-lite"/>
    </source>
</evidence>
<accession>A0AAE0WMD9</accession>
<reference evidence="6" key="1">
    <citation type="submission" date="2023-07" db="EMBL/GenBank/DDBJ databases">
        <title>Black Yeasts Isolated from many extreme environments.</title>
        <authorList>
            <person name="Coleine C."/>
            <person name="Stajich J.E."/>
            <person name="Selbmann L."/>
        </authorList>
    </citation>
    <scope>NUCLEOTIDE SEQUENCE</scope>
    <source>
        <strain evidence="6">CCFEE 5485</strain>
    </source>
</reference>
<keyword evidence="2" id="KW-0812">Transmembrane</keyword>
<dbReference type="InterPro" id="IPR005351">
    <property type="entry name" value="ASTER"/>
</dbReference>
<proteinExistence type="predicted"/>
<evidence type="ECO:0000256" key="4">
    <source>
        <dbReference type="ARBA" id="ARBA00023136"/>
    </source>
</evidence>
<dbReference type="GO" id="GO:0045048">
    <property type="term" value="P:protein insertion into ER membrane"/>
    <property type="evidence" value="ECO:0007669"/>
    <property type="project" value="InterPro"/>
</dbReference>
<evidence type="ECO:0000256" key="1">
    <source>
        <dbReference type="ARBA" id="ARBA00004370"/>
    </source>
</evidence>
<feature type="region of interest" description="Disordered" evidence="5">
    <location>
        <begin position="1"/>
        <end position="27"/>
    </location>
</feature>
<keyword evidence="7" id="KW-1185">Reference proteome</keyword>
<sequence>MANRKDMRREDLIVPYAEPAPEKDNQDVQGTLASTLPMAAIFTRNKMIGWTAVLFAIQGWLSETPAQKAASSTPSYFSVGMSILSLGTAYMPLFMPPGPAGKGAAGTSAQPPPPVPN</sequence>
<dbReference type="PANTHER" id="PTHR28038">
    <property type="entry name" value="ADL329WP"/>
    <property type="match status" value="1"/>
</dbReference>
<dbReference type="GO" id="GO:0005789">
    <property type="term" value="C:endoplasmic reticulum membrane"/>
    <property type="evidence" value="ECO:0007669"/>
    <property type="project" value="InterPro"/>
</dbReference>
<evidence type="ECO:0000256" key="2">
    <source>
        <dbReference type="ARBA" id="ARBA00022692"/>
    </source>
</evidence>
<gene>
    <name evidence="6" type="ORF">LTR78_005854</name>
</gene>
<feature type="compositionally biased region" description="Basic and acidic residues" evidence="5">
    <location>
        <begin position="1"/>
        <end position="12"/>
    </location>
</feature>
<dbReference type="GO" id="GO:0044183">
    <property type="term" value="F:protein folding chaperone"/>
    <property type="evidence" value="ECO:0007669"/>
    <property type="project" value="InterPro"/>
</dbReference>
<evidence type="ECO:0000313" key="6">
    <source>
        <dbReference type="EMBL" id="KAK3674385.1"/>
    </source>
</evidence>
<comment type="subcellular location">
    <subcellularLocation>
        <location evidence="1">Membrane</location>
    </subcellularLocation>
</comment>
<keyword evidence="3" id="KW-1133">Transmembrane helix</keyword>
<comment type="caution">
    <text evidence="6">The sequence shown here is derived from an EMBL/GenBank/DDBJ whole genome shotgun (WGS) entry which is preliminary data.</text>
</comment>
<protein>
    <submittedName>
        <fullName evidence="6">Uncharacterized protein</fullName>
    </submittedName>
</protein>
<dbReference type="EMBL" id="JAUTXT010000020">
    <property type="protein sequence ID" value="KAK3674385.1"/>
    <property type="molecule type" value="Genomic_DNA"/>
</dbReference>
<name>A0AAE0WMD9_9PEZI</name>
<keyword evidence="4" id="KW-0472">Membrane</keyword>
<dbReference type="Proteomes" id="UP001274830">
    <property type="component" value="Unassembled WGS sequence"/>
</dbReference>
<dbReference type="Pfam" id="PF03669">
    <property type="entry name" value="ASTER"/>
    <property type="match status" value="1"/>
</dbReference>
<evidence type="ECO:0000256" key="3">
    <source>
        <dbReference type="ARBA" id="ARBA00022989"/>
    </source>
</evidence>